<comment type="subcellular location">
    <subcellularLocation>
        <location evidence="2">Cell membrane</location>
    </subcellularLocation>
    <subcellularLocation>
        <location evidence="1">Membrane</location>
        <topology evidence="1">Single-pass membrane protein</topology>
    </subcellularLocation>
</comment>
<keyword evidence="14" id="KW-1185">Reference proteome</keyword>
<evidence type="ECO:0000256" key="11">
    <source>
        <dbReference type="SAM" id="Phobius"/>
    </source>
</evidence>
<sequence>MSDREDATARAAAYAAGAMPAEERARFEAELAADPELAAEAQGFVETAARLGMAVAPVEPPAAMRASVLDAITRLPQHDGADAGAGAPPEPAVAPVVPLRPWYRRPLAIVAAAAVVVGLAGGATAYVLTGVGTTQAPTASEQILAASDARSATAPVTGGGSATVVWSVSLASAAVVADELPALADDRVYELWYIDDAGARPAGTFTTHDGTADVELAGAMTPGASVGITVEPAGGSEQPTTDPILVVATA</sequence>
<evidence type="ECO:0000256" key="9">
    <source>
        <dbReference type="ARBA" id="ARBA00029829"/>
    </source>
</evidence>
<dbReference type="Pfam" id="PF10099">
    <property type="entry name" value="RskA_C"/>
    <property type="match status" value="1"/>
</dbReference>
<feature type="domain" description="Anti-sigma K factor RskA C-terminal" evidence="12">
    <location>
        <begin position="110"/>
        <end position="244"/>
    </location>
</feature>
<keyword evidence="4 11" id="KW-0812">Transmembrane</keyword>
<dbReference type="Proteomes" id="UP001205337">
    <property type="component" value="Unassembled WGS sequence"/>
</dbReference>
<dbReference type="PANTHER" id="PTHR37461">
    <property type="entry name" value="ANTI-SIGMA-K FACTOR RSKA"/>
    <property type="match status" value="1"/>
</dbReference>
<keyword evidence="8" id="KW-0804">Transcription</keyword>
<keyword evidence="6" id="KW-0805">Transcription regulation</keyword>
<feature type="transmembrane region" description="Helical" evidence="11">
    <location>
        <begin position="107"/>
        <end position="128"/>
    </location>
</feature>
<evidence type="ECO:0000256" key="7">
    <source>
        <dbReference type="ARBA" id="ARBA00023136"/>
    </source>
</evidence>
<keyword evidence="5 11" id="KW-1133">Transmembrane helix</keyword>
<gene>
    <name evidence="13" type="ORF">NUH29_09135</name>
</gene>
<evidence type="ECO:0000313" key="13">
    <source>
        <dbReference type="EMBL" id="MCS0499710.1"/>
    </source>
</evidence>
<dbReference type="PANTHER" id="PTHR37461:SF1">
    <property type="entry name" value="ANTI-SIGMA-K FACTOR RSKA"/>
    <property type="match status" value="1"/>
</dbReference>
<protein>
    <recommendedName>
        <fullName evidence="10">Regulator of SigK</fullName>
    </recommendedName>
    <alternativeName>
        <fullName evidence="9">Sigma-K anti-sigma factor RskA</fullName>
    </alternativeName>
</protein>
<evidence type="ECO:0000256" key="8">
    <source>
        <dbReference type="ARBA" id="ARBA00023163"/>
    </source>
</evidence>
<accession>A0ABT1ZG78</accession>
<dbReference type="InterPro" id="IPR051474">
    <property type="entry name" value="Anti-sigma-K/W_factor"/>
</dbReference>
<dbReference type="InterPro" id="IPR018764">
    <property type="entry name" value="RskA_C"/>
</dbReference>
<organism evidence="13 14">
    <name type="scientific">Protaetiibacter mangrovi</name>
    <dbReference type="NCBI Taxonomy" id="2970926"/>
    <lineage>
        <taxon>Bacteria</taxon>
        <taxon>Bacillati</taxon>
        <taxon>Actinomycetota</taxon>
        <taxon>Actinomycetes</taxon>
        <taxon>Micrococcales</taxon>
        <taxon>Microbacteriaceae</taxon>
        <taxon>Protaetiibacter</taxon>
    </lineage>
</organism>
<evidence type="ECO:0000256" key="5">
    <source>
        <dbReference type="ARBA" id="ARBA00022989"/>
    </source>
</evidence>
<evidence type="ECO:0000313" key="14">
    <source>
        <dbReference type="Proteomes" id="UP001205337"/>
    </source>
</evidence>
<proteinExistence type="predicted"/>
<evidence type="ECO:0000256" key="2">
    <source>
        <dbReference type="ARBA" id="ARBA00004236"/>
    </source>
</evidence>
<reference evidence="13 14" key="1">
    <citation type="submission" date="2022-08" db="EMBL/GenBank/DDBJ databases">
        <authorList>
            <person name="Li F."/>
        </authorList>
    </citation>
    <scope>NUCLEOTIDE SEQUENCE [LARGE SCALE GENOMIC DNA]</scope>
    <source>
        <strain evidence="13 14">10F1B-8-1</strain>
    </source>
</reference>
<comment type="caution">
    <text evidence="13">The sequence shown here is derived from an EMBL/GenBank/DDBJ whole genome shotgun (WGS) entry which is preliminary data.</text>
</comment>
<evidence type="ECO:0000256" key="6">
    <source>
        <dbReference type="ARBA" id="ARBA00023015"/>
    </source>
</evidence>
<evidence type="ECO:0000259" key="12">
    <source>
        <dbReference type="Pfam" id="PF10099"/>
    </source>
</evidence>
<evidence type="ECO:0000256" key="10">
    <source>
        <dbReference type="ARBA" id="ARBA00030803"/>
    </source>
</evidence>
<evidence type="ECO:0000256" key="1">
    <source>
        <dbReference type="ARBA" id="ARBA00004167"/>
    </source>
</evidence>
<evidence type="ECO:0000256" key="3">
    <source>
        <dbReference type="ARBA" id="ARBA00022475"/>
    </source>
</evidence>
<dbReference type="RefSeq" id="WP_258798777.1">
    <property type="nucleotide sequence ID" value="NZ_JANTHX010000007.1"/>
</dbReference>
<dbReference type="InterPro" id="IPR041916">
    <property type="entry name" value="Anti_sigma_zinc_sf"/>
</dbReference>
<dbReference type="EMBL" id="JANTHX010000007">
    <property type="protein sequence ID" value="MCS0499710.1"/>
    <property type="molecule type" value="Genomic_DNA"/>
</dbReference>
<evidence type="ECO:0000256" key="4">
    <source>
        <dbReference type="ARBA" id="ARBA00022692"/>
    </source>
</evidence>
<name>A0ABT1ZG78_9MICO</name>
<keyword evidence="7 11" id="KW-0472">Membrane</keyword>
<dbReference type="Gene3D" id="1.10.10.1320">
    <property type="entry name" value="Anti-sigma factor, zinc-finger domain"/>
    <property type="match status" value="1"/>
</dbReference>
<keyword evidence="3" id="KW-1003">Cell membrane</keyword>